<dbReference type="STRING" id="231916.A0A409WBN3"/>
<sequence>MLPPVSEWPSLFLRICLVATLLLCVRGIVWLVNMLLVRPFFDPFKHLPGPDGSLFTSHLRDVMDPSYSTRTYENWRQVFGQTIRFHGFGRHDYRLLSFDTSVINHVMYSPKYEKPWQTRSFLGRLIGEGIFSVEGAQHTLQTRIVAPAFRPPRIKNMVPIFFRKAEELTDRWKALLDHQSSKESCDSIVDVSHWISRATFDVIGLAGFNYNFHSVEDESEP</sequence>
<evidence type="ECO:0000313" key="15">
    <source>
        <dbReference type="Proteomes" id="UP000284706"/>
    </source>
</evidence>
<dbReference type="Proteomes" id="UP000284706">
    <property type="component" value="Unassembled WGS sequence"/>
</dbReference>
<evidence type="ECO:0000256" key="1">
    <source>
        <dbReference type="ARBA" id="ARBA00001971"/>
    </source>
</evidence>
<feature type="transmembrane region" description="Helical" evidence="13">
    <location>
        <begin position="12"/>
        <end position="36"/>
    </location>
</feature>
<evidence type="ECO:0000256" key="9">
    <source>
        <dbReference type="ARBA" id="ARBA00023002"/>
    </source>
</evidence>
<comment type="cofactor">
    <cofactor evidence="1">
        <name>heme</name>
        <dbReference type="ChEBI" id="CHEBI:30413"/>
    </cofactor>
</comment>
<name>A0A409WBN3_9AGAR</name>
<keyword evidence="12 13" id="KW-0472">Membrane</keyword>
<dbReference type="Pfam" id="PF00067">
    <property type="entry name" value="p450"/>
    <property type="match status" value="1"/>
</dbReference>
<evidence type="ECO:0000256" key="12">
    <source>
        <dbReference type="ARBA" id="ARBA00023136"/>
    </source>
</evidence>
<dbReference type="InterPro" id="IPR001128">
    <property type="entry name" value="Cyt_P450"/>
</dbReference>
<dbReference type="InterPro" id="IPR036396">
    <property type="entry name" value="Cyt_P450_sf"/>
</dbReference>
<dbReference type="InParanoid" id="A0A409WBN3"/>
<gene>
    <name evidence="14" type="ORF">CVT26_000165</name>
</gene>
<protein>
    <recommendedName>
        <fullName evidence="16">Cytochrome P450</fullName>
    </recommendedName>
</protein>
<reference evidence="14 15" key="1">
    <citation type="journal article" date="2018" name="Evol. Lett.">
        <title>Horizontal gene cluster transfer increased hallucinogenic mushroom diversity.</title>
        <authorList>
            <person name="Reynolds H.T."/>
            <person name="Vijayakumar V."/>
            <person name="Gluck-Thaler E."/>
            <person name="Korotkin H.B."/>
            <person name="Matheny P.B."/>
            <person name="Slot J.C."/>
        </authorList>
    </citation>
    <scope>NUCLEOTIDE SEQUENCE [LARGE SCALE GENOMIC DNA]</scope>
    <source>
        <strain evidence="14 15">SRW20</strain>
    </source>
</reference>
<evidence type="ECO:0000313" key="14">
    <source>
        <dbReference type="EMBL" id="PPQ75901.1"/>
    </source>
</evidence>
<keyword evidence="6 13" id="KW-0812">Transmembrane</keyword>
<proteinExistence type="inferred from homology"/>
<evidence type="ECO:0000256" key="5">
    <source>
        <dbReference type="ARBA" id="ARBA00022617"/>
    </source>
</evidence>
<dbReference type="GO" id="GO:0016020">
    <property type="term" value="C:membrane"/>
    <property type="evidence" value="ECO:0007669"/>
    <property type="project" value="UniProtKB-SubCell"/>
</dbReference>
<evidence type="ECO:0008006" key="16">
    <source>
        <dbReference type="Google" id="ProtNLM"/>
    </source>
</evidence>
<dbReference type="PANTHER" id="PTHR24305">
    <property type="entry name" value="CYTOCHROME P450"/>
    <property type="match status" value="1"/>
</dbReference>
<dbReference type="OrthoDB" id="1470350at2759"/>
<keyword evidence="10" id="KW-0408">Iron</keyword>
<evidence type="ECO:0000256" key="2">
    <source>
        <dbReference type="ARBA" id="ARBA00004370"/>
    </source>
</evidence>
<evidence type="ECO:0000256" key="4">
    <source>
        <dbReference type="ARBA" id="ARBA00010617"/>
    </source>
</evidence>
<keyword evidence="5" id="KW-0349">Heme</keyword>
<comment type="pathway">
    <text evidence="3">Secondary metabolite biosynthesis; terpenoid biosynthesis.</text>
</comment>
<evidence type="ECO:0000256" key="8">
    <source>
        <dbReference type="ARBA" id="ARBA00022989"/>
    </source>
</evidence>
<dbReference type="GO" id="GO:0004497">
    <property type="term" value="F:monooxygenase activity"/>
    <property type="evidence" value="ECO:0007669"/>
    <property type="project" value="UniProtKB-KW"/>
</dbReference>
<keyword evidence="8 13" id="KW-1133">Transmembrane helix</keyword>
<comment type="subcellular location">
    <subcellularLocation>
        <location evidence="2">Membrane</location>
    </subcellularLocation>
</comment>
<feature type="non-terminal residue" evidence="14">
    <location>
        <position position="221"/>
    </location>
</feature>
<dbReference type="Gene3D" id="1.10.630.10">
    <property type="entry name" value="Cytochrome P450"/>
    <property type="match status" value="1"/>
</dbReference>
<evidence type="ECO:0000256" key="10">
    <source>
        <dbReference type="ARBA" id="ARBA00023004"/>
    </source>
</evidence>
<keyword evidence="15" id="KW-1185">Reference proteome</keyword>
<dbReference type="SUPFAM" id="SSF48264">
    <property type="entry name" value="Cytochrome P450"/>
    <property type="match status" value="1"/>
</dbReference>
<comment type="similarity">
    <text evidence="4">Belongs to the cytochrome P450 family.</text>
</comment>
<keyword evidence="7" id="KW-0479">Metal-binding</keyword>
<dbReference type="InterPro" id="IPR050121">
    <property type="entry name" value="Cytochrome_P450_monoxygenase"/>
</dbReference>
<evidence type="ECO:0000256" key="13">
    <source>
        <dbReference type="SAM" id="Phobius"/>
    </source>
</evidence>
<evidence type="ECO:0000256" key="7">
    <source>
        <dbReference type="ARBA" id="ARBA00022723"/>
    </source>
</evidence>
<evidence type="ECO:0000256" key="6">
    <source>
        <dbReference type="ARBA" id="ARBA00022692"/>
    </source>
</evidence>
<dbReference type="AlphaFoldDB" id="A0A409WBN3"/>
<comment type="caution">
    <text evidence="14">The sequence shown here is derived from an EMBL/GenBank/DDBJ whole genome shotgun (WGS) entry which is preliminary data.</text>
</comment>
<dbReference type="PANTHER" id="PTHR24305:SF166">
    <property type="entry name" value="CYTOCHROME P450 12A4, MITOCHONDRIAL-RELATED"/>
    <property type="match status" value="1"/>
</dbReference>
<evidence type="ECO:0000256" key="11">
    <source>
        <dbReference type="ARBA" id="ARBA00023033"/>
    </source>
</evidence>
<dbReference type="GO" id="GO:0020037">
    <property type="term" value="F:heme binding"/>
    <property type="evidence" value="ECO:0007669"/>
    <property type="project" value="InterPro"/>
</dbReference>
<dbReference type="EMBL" id="NHYE01005217">
    <property type="protein sequence ID" value="PPQ75901.1"/>
    <property type="molecule type" value="Genomic_DNA"/>
</dbReference>
<keyword evidence="11" id="KW-0503">Monooxygenase</keyword>
<keyword evidence="9" id="KW-0560">Oxidoreductase</keyword>
<dbReference type="GO" id="GO:0005506">
    <property type="term" value="F:iron ion binding"/>
    <property type="evidence" value="ECO:0007669"/>
    <property type="project" value="InterPro"/>
</dbReference>
<evidence type="ECO:0000256" key="3">
    <source>
        <dbReference type="ARBA" id="ARBA00004721"/>
    </source>
</evidence>
<accession>A0A409WBN3</accession>
<dbReference type="GO" id="GO:0016705">
    <property type="term" value="F:oxidoreductase activity, acting on paired donors, with incorporation or reduction of molecular oxygen"/>
    <property type="evidence" value="ECO:0007669"/>
    <property type="project" value="InterPro"/>
</dbReference>
<organism evidence="14 15">
    <name type="scientific">Gymnopilus dilepis</name>
    <dbReference type="NCBI Taxonomy" id="231916"/>
    <lineage>
        <taxon>Eukaryota</taxon>
        <taxon>Fungi</taxon>
        <taxon>Dikarya</taxon>
        <taxon>Basidiomycota</taxon>
        <taxon>Agaricomycotina</taxon>
        <taxon>Agaricomycetes</taxon>
        <taxon>Agaricomycetidae</taxon>
        <taxon>Agaricales</taxon>
        <taxon>Agaricineae</taxon>
        <taxon>Hymenogastraceae</taxon>
        <taxon>Gymnopilus</taxon>
    </lineage>
</organism>